<dbReference type="Gene3D" id="3.40.47.10">
    <property type="match status" value="1"/>
</dbReference>
<comment type="caution">
    <text evidence="2">The sequence shown here is derived from an EMBL/GenBank/DDBJ whole genome shotgun (WGS) entry which is preliminary data.</text>
</comment>
<reference evidence="2" key="1">
    <citation type="journal article" date="2014" name="Front. Microbiol.">
        <title>High frequency of phylogenetically diverse reductive dehalogenase-homologous genes in deep subseafloor sedimentary metagenomes.</title>
        <authorList>
            <person name="Kawai M."/>
            <person name="Futagami T."/>
            <person name="Toyoda A."/>
            <person name="Takaki Y."/>
            <person name="Nishi S."/>
            <person name="Hori S."/>
            <person name="Arai W."/>
            <person name="Tsubouchi T."/>
            <person name="Morono Y."/>
            <person name="Uchiyama I."/>
            <person name="Ito T."/>
            <person name="Fujiyama A."/>
            <person name="Inagaki F."/>
            <person name="Takami H."/>
        </authorList>
    </citation>
    <scope>NUCLEOTIDE SEQUENCE</scope>
    <source>
        <strain evidence="2">Expedition CK06-06</strain>
    </source>
</reference>
<dbReference type="SUPFAM" id="SSF53901">
    <property type="entry name" value="Thiolase-like"/>
    <property type="match status" value="1"/>
</dbReference>
<evidence type="ECO:0000259" key="1">
    <source>
        <dbReference type="Pfam" id="PF00108"/>
    </source>
</evidence>
<feature type="domain" description="Thiolase N-terminal" evidence="1">
    <location>
        <begin position="4"/>
        <end position="212"/>
    </location>
</feature>
<feature type="non-terminal residue" evidence="2">
    <location>
        <position position="221"/>
    </location>
</feature>
<dbReference type="Pfam" id="PF00108">
    <property type="entry name" value="Thiolase_N"/>
    <property type="match status" value="1"/>
</dbReference>
<evidence type="ECO:0000313" key="2">
    <source>
        <dbReference type="EMBL" id="GAG11034.1"/>
    </source>
</evidence>
<organism evidence="2">
    <name type="scientific">marine sediment metagenome</name>
    <dbReference type="NCBI Taxonomy" id="412755"/>
    <lineage>
        <taxon>unclassified sequences</taxon>
        <taxon>metagenomes</taxon>
        <taxon>ecological metagenomes</taxon>
    </lineage>
</organism>
<dbReference type="GO" id="GO:0016747">
    <property type="term" value="F:acyltransferase activity, transferring groups other than amino-acyl groups"/>
    <property type="evidence" value="ECO:0007669"/>
    <property type="project" value="InterPro"/>
</dbReference>
<name>X0UYX7_9ZZZZ</name>
<proteinExistence type="predicted"/>
<protein>
    <recommendedName>
        <fullName evidence="1">Thiolase N-terminal domain-containing protein</fullName>
    </recommendedName>
</protein>
<dbReference type="PANTHER" id="PTHR42870">
    <property type="entry name" value="ACETYL-COA C-ACETYLTRANSFERASE"/>
    <property type="match status" value="1"/>
</dbReference>
<sequence length="221" mass="23826">MREVVVLGVGMTDFGRFPDTPFPKIGADAVLDALEDAGMEWKEISVIYCANTSNGPCVGELVEAEIQHTGIPVINVNNACAGGQTAFFLAYQAVGLGAYDIALAMGVEQMPRGALGGFAPTPAILMGAENMVSKYAMIMQRAIYEHRYTLDQIAMVSVKNHKNGCYNPHSQYKQELTIDDVHNSRMISDPLTLYHCCPTGDGAAAAILCTEEVARRHNATP</sequence>
<dbReference type="EMBL" id="BARS01028656">
    <property type="protein sequence ID" value="GAG11034.1"/>
    <property type="molecule type" value="Genomic_DNA"/>
</dbReference>
<gene>
    <name evidence="2" type="ORF">S01H1_44892</name>
</gene>
<dbReference type="InterPro" id="IPR016039">
    <property type="entry name" value="Thiolase-like"/>
</dbReference>
<accession>X0UYX7</accession>
<dbReference type="PANTHER" id="PTHR42870:SF1">
    <property type="entry name" value="NON-SPECIFIC LIPID-TRANSFER PROTEIN-LIKE 2"/>
    <property type="match status" value="1"/>
</dbReference>
<dbReference type="CDD" id="cd00829">
    <property type="entry name" value="SCP-x_thiolase"/>
    <property type="match status" value="1"/>
</dbReference>
<dbReference type="InterPro" id="IPR020616">
    <property type="entry name" value="Thiolase_N"/>
</dbReference>
<dbReference type="AlphaFoldDB" id="X0UYX7"/>